<keyword evidence="4" id="KW-1185">Reference proteome</keyword>
<keyword evidence="2" id="KW-1133">Transmembrane helix</keyword>
<dbReference type="EMBL" id="BFEA01000412">
    <property type="protein sequence ID" value="GBG82620.1"/>
    <property type="molecule type" value="Genomic_DNA"/>
</dbReference>
<evidence type="ECO:0000256" key="1">
    <source>
        <dbReference type="SAM" id="MobiDB-lite"/>
    </source>
</evidence>
<protein>
    <submittedName>
        <fullName evidence="3">Uncharacterized protein</fullName>
    </submittedName>
</protein>
<feature type="compositionally biased region" description="Basic and acidic residues" evidence="1">
    <location>
        <begin position="11"/>
        <end position="27"/>
    </location>
</feature>
<keyword evidence="2" id="KW-0472">Membrane</keyword>
<comment type="caution">
    <text evidence="3">The sequence shown here is derived from an EMBL/GenBank/DDBJ whole genome shotgun (WGS) entry which is preliminary data.</text>
</comment>
<evidence type="ECO:0000313" key="3">
    <source>
        <dbReference type="EMBL" id="GBG82620.1"/>
    </source>
</evidence>
<sequence>MEALLNAVRRNQREDPEAVRRCKERGKASSSSQVEDLDMAQGSKHEAADSRLTPTKLRRRLSENMGELRIQELEEHSLRRDGSTQQGQEATAIGKRSRQPVEGKATEREWAKYLIPLLFVATQEGVYTLAWTKTLTDSSAATRLPSQPIVNPPLPLEIVNTGSDIAVRNVPDIPTLRIFVERPGVRLKFFTPLIDARISQESLVRLVGSGLSLFPLDRLPKEDHPELSRIKIMGDIDASVLGNISTKLPKLRSLSSPAFYNRLTQSHVALGSQFRRLHSLIVMFVCYLLVVLNLLLTSLILAMLLRDKRAREKSSRPRTACQYPVHNTIDTE</sequence>
<feature type="region of interest" description="Disordered" evidence="1">
    <location>
        <begin position="1"/>
        <end position="102"/>
    </location>
</feature>
<accession>A0A388LJW0</accession>
<dbReference type="Gramene" id="GBG82620">
    <property type="protein sequence ID" value="GBG82620"/>
    <property type="gene ID" value="CBR_g34990"/>
</dbReference>
<evidence type="ECO:0000256" key="2">
    <source>
        <dbReference type="SAM" id="Phobius"/>
    </source>
</evidence>
<keyword evidence="2" id="KW-0812">Transmembrane</keyword>
<feature type="transmembrane region" description="Helical" evidence="2">
    <location>
        <begin position="280"/>
        <end position="305"/>
    </location>
</feature>
<organism evidence="3 4">
    <name type="scientific">Chara braunii</name>
    <name type="common">Braun's stonewort</name>
    <dbReference type="NCBI Taxonomy" id="69332"/>
    <lineage>
        <taxon>Eukaryota</taxon>
        <taxon>Viridiplantae</taxon>
        <taxon>Streptophyta</taxon>
        <taxon>Charophyceae</taxon>
        <taxon>Charales</taxon>
        <taxon>Characeae</taxon>
        <taxon>Chara</taxon>
    </lineage>
</organism>
<name>A0A388LJW0_CHABU</name>
<evidence type="ECO:0000313" key="4">
    <source>
        <dbReference type="Proteomes" id="UP000265515"/>
    </source>
</evidence>
<proteinExistence type="predicted"/>
<gene>
    <name evidence="3" type="ORF">CBR_g34990</name>
</gene>
<dbReference type="AlphaFoldDB" id="A0A388LJW0"/>
<reference evidence="3 4" key="1">
    <citation type="journal article" date="2018" name="Cell">
        <title>The Chara Genome: Secondary Complexity and Implications for Plant Terrestrialization.</title>
        <authorList>
            <person name="Nishiyama T."/>
            <person name="Sakayama H."/>
            <person name="Vries J.D."/>
            <person name="Buschmann H."/>
            <person name="Saint-Marcoux D."/>
            <person name="Ullrich K.K."/>
            <person name="Haas F.B."/>
            <person name="Vanderstraeten L."/>
            <person name="Becker D."/>
            <person name="Lang D."/>
            <person name="Vosolsobe S."/>
            <person name="Rombauts S."/>
            <person name="Wilhelmsson P.K.I."/>
            <person name="Janitza P."/>
            <person name="Kern R."/>
            <person name="Heyl A."/>
            <person name="Rumpler F."/>
            <person name="Villalobos L.I.A.C."/>
            <person name="Clay J.M."/>
            <person name="Skokan R."/>
            <person name="Toyoda A."/>
            <person name="Suzuki Y."/>
            <person name="Kagoshima H."/>
            <person name="Schijlen E."/>
            <person name="Tajeshwar N."/>
            <person name="Catarino B."/>
            <person name="Hetherington A.J."/>
            <person name="Saltykova A."/>
            <person name="Bonnot C."/>
            <person name="Breuninger H."/>
            <person name="Symeonidi A."/>
            <person name="Radhakrishnan G.V."/>
            <person name="Van Nieuwerburgh F."/>
            <person name="Deforce D."/>
            <person name="Chang C."/>
            <person name="Karol K.G."/>
            <person name="Hedrich R."/>
            <person name="Ulvskov P."/>
            <person name="Glockner G."/>
            <person name="Delwiche C.F."/>
            <person name="Petrasek J."/>
            <person name="Van de Peer Y."/>
            <person name="Friml J."/>
            <person name="Beilby M."/>
            <person name="Dolan L."/>
            <person name="Kohara Y."/>
            <person name="Sugano S."/>
            <person name="Fujiyama A."/>
            <person name="Delaux P.-M."/>
            <person name="Quint M."/>
            <person name="TheiBen G."/>
            <person name="Hagemann M."/>
            <person name="Harholt J."/>
            <person name="Dunand C."/>
            <person name="Zachgo S."/>
            <person name="Langdale J."/>
            <person name="Maumus F."/>
            <person name="Straeten D.V.D."/>
            <person name="Gould S.B."/>
            <person name="Rensing S.A."/>
        </authorList>
    </citation>
    <scope>NUCLEOTIDE SEQUENCE [LARGE SCALE GENOMIC DNA]</scope>
    <source>
        <strain evidence="3 4">S276</strain>
    </source>
</reference>
<feature type="compositionally biased region" description="Basic and acidic residues" evidence="1">
    <location>
        <begin position="69"/>
        <end position="82"/>
    </location>
</feature>
<dbReference type="Proteomes" id="UP000265515">
    <property type="component" value="Unassembled WGS sequence"/>
</dbReference>